<comment type="similarity">
    <text evidence="2">Belongs to the PAF1 family.</text>
</comment>
<dbReference type="InParanoid" id="Q758A9"/>
<proteinExistence type="inferred from homology"/>
<reference evidence="6" key="2">
    <citation type="journal article" date="2013" name="G3 (Bethesda)">
        <title>Genomes of Ashbya fungi isolated from insects reveal four mating-type loci, numerous translocations, lack of transposons, and distinct gene duplications.</title>
        <authorList>
            <person name="Dietrich F.S."/>
            <person name="Voegeli S."/>
            <person name="Kuo S."/>
            <person name="Philippsen P."/>
        </authorList>
    </citation>
    <scope>GENOME REANNOTATION</scope>
    <source>
        <strain evidence="6">ATCC 10895 / CBS 109.51 / FGSC 9923 / NRRL Y-1056</strain>
    </source>
</reference>
<dbReference type="OMA" id="LVCRIKY"/>
<evidence type="ECO:0000256" key="2">
    <source>
        <dbReference type="ARBA" id="ARBA00007560"/>
    </source>
</evidence>
<dbReference type="GO" id="GO:0000993">
    <property type="term" value="F:RNA polymerase II complex binding"/>
    <property type="evidence" value="ECO:0000318"/>
    <property type="project" value="GO_Central"/>
</dbReference>
<dbReference type="Pfam" id="PF03985">
    <property type="entry name" value="Paf1"/>
    <property type="match status" value="1"/>
</dbReference>
<dbReference type="GO" id="GO:0003682">
    <property type="term" value="F:chromatin binding"/>
    <property type="evidence" value="ECO:0000318"/>
    <property type="project" value="GO_Central"/>
</dbReference>
<evidence type="ECO:0000256" key="1">
    <source>
        <dbReference type="ARBA" id="ARBA00004123"/>
    </source>
</evidence>
<keyword evidence="3" id="KW-0539">Nucleus</keyword>
<dbReference type="PANTHER" id="PTHR23188">
    <property type="entry name" value="RNA POLYMERASE II-ASSOCIATED FACTOR 1 HOMOLOG"/>
    <property type="match status" value="1"/>
</dbReference>
<sequence length="411" mass="47294">MSSKKQDYIAKVSYRNSLPPPPLPPKLLKYRYPDNEAVESPQLITSLYTKTNVTPLIQLDKELGMPVDLLRIPGVLNQQDTKNLYGYDSVKLVPEDRILLRDPRVDRLTKTDLSKVTFLRRTEYVSAATTAKSERKRPLDATAEANEILTPSRIVQKVESTFDNVVTDLSKIKHPIKKNVHAVKTWSLLPDTASMDQAFFAVKMVGSAALDNKEKSNLDMSTALFRPVELEEDEWVSLYTTEPSSSKLLNDELEQQLDELSESANVYKFRRFKDYDMKQISSPTNSKFLSELALRFNNEKGVVYYKPLRSRLELRRRRINDVIKPLVRENNWDQINLTLRKPTTQETKFRDKVRMRFDPIDFPNVDDDEDEEMEDVSPEHMVAEADASAEEQRPDASDDSLKATEEQDAPM</sequence>
<gene>
    <name evidence="5" type="ORF">AGOS_AEL157W</name>
</gene>
<dbReference type="FunCoup" id="Q758A9">
    <property type="interactions" value="365"/>
</dbReference>
<dbReference type="InterPro" id="IPR007133">
    <property type="entry name" value="RNA_pol_II-assoc_Paf1"/>
</dbReference>
<dbReference type="Proteomes" id="UP000000591">
    <property type="component" value="Chromosome V"/>
</dbReference>
<dbReference type="STRING" id="284811.Q758A9"/>
<dbReference type="GO" id="GO:0016593">
    <property type="term" value="C:Cdc73/Paf1 complex"/>
    <property type="evidence" value="ECO:0000318"/>
    <property type="project" value="GO_Central"/>
</dbReference>
<dbReference type="GeneID" id="4620889"/>
<dbReference type="AlphaFoldDB" id="Q758A9"/>
<feature type="compositionally biased region" description="Acidic residues" evidence="4">
    <location>
        <begin position="364"/>
        <end position="376"/>
    </location>
</feature>
<dbReference type="OrthoDB" id="10260285at2759"/>
<dbReference type="KEGG" id="ago:AGOS_AEL157W"/>
<accession>Q758A9</accession>
<dbReference type="EMBL" id="AE016818">
    <property type="protein sequence ID" value="AAS52528.2"/>
    <property type="molecule type" value="Genomic_DNA"/>
</dbReference>
<dbReference type="HOGENOM" id="CLU_021991_3_1_1"/>
<evidence type="ECO:0000256" key="3">
    <source>
        <dbReference type="ARBA" id="ARBA00023242"/>
    </source>
</evidence>
<dbReference type="GO" id="GO:0006368">
    <property type="term" value="P:transcription elongation by RNA polymerase II"/>
    <property type="evidence" value="ECO:0007669"/>
    <property type="project" value="InterPro"/>
</dbReference>
<feature type="region of interest" description="Disordered" evidence="4">
    <location>
        <begin position="360"/>
        <end position="411"/>
    </location>
</feature>
<evidence type="ECO:0000313" key="6">
    <source>
        <dbReference type="Proteomes" id="UP000000591"/>
    </source>
</evidence>
<reference evidence="5 6" key="1">
    <citation type="journal article" date="2004" name="Science">
        <title>The Ashbya gossypii genome as a tool for mapping the ancient Saccharomyces cerevisiae genome.</title>
        <authorList>
            <person name="Dietrich F.S."/>
            <person name="Voegeli S."/>
            <person name="Brachat S."/>
            <person name="Lerch A."/>
            <person name="Gates K."/>
            <person name="Steiner S."/>
            <person name="Mohr C."/>
            <person name="Pohlmann R."/>
            <person name="Luedi P."/>
            <person name="Choi S."/>
            <person name="Wing R.A."/>
            <person name="Flavier A."/>
            <person name="Gaffney T.D."/>
            <person name="Philippsen P."/>
        </authorList>
    </citation>
    <scope>NUCLEOTIDE SEQUENCE [LARGE SCALE GENOMIC DNA]</scope>
    <source>
        <strain evidence="6">ATCC 10895 / CBS 109.51 / FGSC 9923 / NRRL Y-1056</strain>
    </source>
</reference>
<feature type="compositionally biased region" description="Basic and acidic residues" evidence="4">
    <location>
        <begin position="390"/>
        <end position="405"/>
    </location>
</feature>
<evidence type="ECO:0000256" key="4">
    <source>
        <dbReference type="SAM" id="MobiDB-lite"/>
    </source>
</evidence>
<organism evidence="5 6">
    <name type="scientific">Eremothecium gossypii (strain ATCC 10895 / CBS 109.51 / FGSC 9923 / NRRL Y-1056)</name>
    <name type="common">Yeast</name>
    <name type="synonym">Ashbya gossypii</name>
    <dbReference type="NCBI Taxonomy" id="284811"/>
    <lineage>
        <taxon>Eukaryota</taxon>
        <taxon>Fungi</taxon>
        <taxon>Dikarya</taxon>
        <taxon>Ascomycota</taxon>
        <taxon>Saccharomycotina</taxon>
        <taxon>Saccharomycetes</taxon>
        <taxon>Saccharomycetales</taxon>
        <taxon>Saccharomycetaceae</taxon>
        <taxon>Eremothecium</taxon>
    </lineage>
</organism>
<keyword evidence="6" id="KW-1185">Reference proteome</keyword>
<dbReference type="RefSeq" id="NP_984704.2">
    <property type="nucleotide sequence ID" value="NM_210057.2"/>
</dbReference>
<comment type="subcellular location">
    <subcellularLocation>
        <location evidence="1">Nucleus</location>
    </subcellularLocation>
</comment>
<name>Q758A9_EREGS</name>
<dbReference type="eggNOG" id="KOG2478">
    <property type="taxonomic scope" value="Eukaryota"/>
</dbReference>
<evidence type="ECO:0000313" key="5">
    <source>
        <dbReference type="EMBL" id="AAS52528.2"/>
    </source>
</evidence>
<protein>
    <submittedName>
        <fullName evidence="5">AEL157Wp</fullName>
    </submittedName>
</protein>
<dbReference type="PANTHER" id="PTHR23188:SF12">
    <property type="entry name" value="RNA POLYMERASE II-ASSOCIATED FACTOR 1 HOMOLOG"/>
    <property type="match status" value="1"/>
</dbReference>